<comment type="caution">
    <text evidence="1">The sequence shown here is derived from an EMBL/GenBank/DDBJ whole genome shotgun (WGS) entry which is preliminary data.</text>
</comment>
<evidence type="ECO:0000313" key="2">
    <source>
        <dbReference type="Proteomes" id="UP000410049"/>
    </source>
</evidence>
<dbReference type="EMBL" id="RZUH01000017">
    <property type="protein sequence ID" value="KAA8825364.1"/>
    <property type="molecule type" value="Genomic_DNA"/>
</dbReference>
<protein>
    <submittedName>
        <fullName evidence="1">Uncharacterized protein</fullName>
    </submittedName>
</protein>
<dbReference type="Proteomes" id="UP000410049">
    <property type="component" value="Unassembled WGS sequence"/>
</dbReference>
<name>A0A5M9ZFY0_9BIFI</name>
<reference evidence="1 2" key="1">
    <citation type="journal article" date="2019" name="Syst. Appl. Microbiol.">
        <title>Characterization of Bifidobacterium species in feaces of the Egyptian fruit bat: Description of B. vespertilionis sp. nov. and B. rousetti sp. nov.</title>
        <authorList>
            <person name="Modesto M."/>
            <person name="Satti M."/>
            <person name="Watanabe K."/>
            <person name="Puglisi E."/>
            <person name="Morelli L."/>
            <person name="Huang C.-H."/>
            <person name="Liou J.-S."/>
            <person name="Miyashita M."/>
            <person name="Tamura T."/>
            <person name="Saito S."/>
            <person name="Mori K."/>
            <person name="Huang L."/>
            <person name="Sciavilla P."/>
            <person name="Sandri C."/>
            <person name="Spiezio C."/>
            <person name="Vitali F."/>
            <person name="Cavalieri D."/>
            <person name="Perpetuini G."/>
            <person name="Tofalo R."/>
            <person name="Bonetti A."/>
            <person name="Arita M."/>
            <person name="Mattarelli P."/>
        </authorList>
    </citation>
    <scope>NUCLEOTIDE SEQUENCE [LARGE SCALE GENOMIC DNA]</scope>
    <source>
        <strain evidence="1 2">RST17</strain>
    </source>
</reference>
<dbReference type="AlphaFoldDB" id="A0A5M9ZFY0"/>
<accession>A0A5M9ZFY0</accession>
<gene>
    <name evidence="1" type="ORF">EMO91_12425</name>
</gene>
<proteinExistence type="predicted"/>
<evidence type="ECO:0000313" key="1">
    <source>
        <dbReference type="EMBL" id="KAA8825364.1"/>
    </source>
</evidence>
<sequence>MTMDTMMDARTADLVNTMDGPVRLRPEMPARELAAAARELDADPAARAALERVMDANGVWPAADLRAWAADPDSRTPWLFHDECWEVERAAVDPYGVVRATPADPIIRLDPAALDALRAAAEA</sequence>
<organism evidence="1 2">
    <name type="scientific">Bifidobacterium myosotis</name>
    <dbReference type="NCBI Taxonomy" id="1630166"/>
    <lineage>
        <taxon>Bacteria</taxon>
        <taxon>Bacillati</taxon>
        <taxon>Actinomycetota</taxon>
        <taxon>Actinomycetes</taxon>
        <taxon>Bifidobacteriales</taxon>
        <taxon>Bifidobacteriaceae</taxon>
        <taxon>Bifidobacterium</taxon>
    </lineage>
</organism>